<comment type="caution">
    <text evidence="2">The sequence shown here is derived from an EMBL/GenBank/DDBJ whole genome shotgun (WGS) entry which is preliminary data.</text>
</comment>
<protein>
    <submittedName>
        <fullName evidence="2">Uncharacterized protein</fullName>
    </submittedName>
</protein>
<name>A0ABU6YP93_9FABA</name>
<sequence>MWKIAPSKSPKIGGMCGEQSSSTNKGEEMLTSLKAFSSLLLRNLLVTQRNPSPFQPLTPETTTDHQPPPSSPQTHPASSHHYFFSLSHPHSHTGHHHPRQSASHTKQLQCRVPACCHLIPSPSQQHCHSDIAVFKLAAVSASLSSSE</sequence>
<reference evidence="2 3" key="1">
    <citation type="journal article" date="2023" name="Plants (Basel)">
        <title>Bridging the Gap: Combining Genomics and Transcriptomics Approaches to Understand Stylosanthes scabra, an Orphan Legume from the Brazilian Caatinga.</title>
        <authorList>
            <person name="Ferreira-Neto J.R.C."/>
            <person name="da Silva M.D."/>
            <person name="Binneck E."/>
            <person name="de Melo N.F."/>
            <person name="da Silva R.H."/>
            <person name="de Melo A.L.T.M."/>
            <person name="Pandolfi V."/>
            <person name="Bustamante F.O."/>
            <person name="Brasileiro-Vidal A.C."/>
            <person name="Benko-Iseppon A.M."/>
        </authorList>
    </citation>
    <scope>NUCLEOTIDE SEQUENCE [LARGE SCALE GENOMIC DNA]</scope>
    <source>
        <tissue evidence="2">Leaves</tissue>
    </source>
</reference>
<feature type="compositionally biased region" description="Basic residues" evidence="1">
    <location>
        <begin position="89"/>
        <end position="99"/>
    </location>
</feature>
<organism evidence="2 3">
    <name type="scientific">Stylosanthes scabra</name>
    <dbReference type="NCBI Taxonomy" id="79078"/>
    <lineage>
        <taxon>Eukaryota</taxon>
        <taxon>Viridiplantae</taxon>
        <taxon>Streptophyta</taxon>
        <taxon>Embryophyta</taxon>
        <taxon>Tracheophyta</taxon>
        <taxon>Spermatophyta</taxon>
        <taxon>Magnoliopsida</taxon>
        <taxon>eudicotyledons</taxon>
        <taxon>Gunneridae</taxon>
        <taxon>Pentapetalae</taxon>
        <taxon>rosids</taxon>
        <taxon>fabids</taxon>
        <taxon>Fabales</taxon>
        <taxon>Fabaceae</taxon>
        <taxon>Papilionoideae</taxon>
        <taxon>50 kb inversion clade</taxon>
        <taxon>dalbergioids sensu lato</taxon>
        <taxon>Dalbergieae</taxon>
        <taxon>Pterocarpus clade</taxon>
        <taxon>Stylosanthes</taxon>
    </lineage>
</organism>
<feature type="region of interest" description="Disordered" evidence="1">
    <location>
        <begin position="1"/>
        <end position="26"/>
    </location>
</feature>
<dbReference type="EMBL" id="JASCZI010242866">
    <property type="protein sequence ID" value="MED6212232.1"/>
    <property type="molecule type" value="Genomic_DNA"/>
</dbReference>
<feature type="non-terminal residue" evidence="2">
    <location>
        <position position="147"/>
    </location>
</feature>
<evidence type="ECO:0000256" key="1">
    <source>
        <dbReference type="SAM" id="MobiDB-lite"/>
    </source>
</evidence>
<dbReference type="Proteomes" id="UP001341840">
    <property type="component" value="Unassembled WGS sequence"/>
</dbReference>
<gene>
    <name evidence="2" type="ORF">PIB30_081299</name>
</gene>
<accession>A0ABU6YP93</accession>
<feature type="region of interest" description="Disordered" evidence="1">
    <location>
        <begin position="49"/>
        <end position="104"/>
    </location>
</feature>
<proteinExistence type="predicted"/>
<evidence type="ECO:0000313" key="3">
    <source>
        <dbReference type="Proteomes" id="UP001341840"/>
    </source>
</evidence>
<feature type="compositionally biased region" description="Low complexity" evidence="1">
    <location>
        <begin position="72"/>
        <end position="81"/>
    </location>
</feature>
<keyword evidence="3" id="KW-1185">Reference proteome</keyword>
<evidence type="ECO:0000313" key="2">
    <source>
        <dbReference type="EMBL" id="MED6212232.1"/>
    </source>
</evidence>